<evidence type="ECO:0000313" key="4">
    <source>
        <dbReference type="Proteomes" id="UP001464923"/>
    </source>
</evidence>
<accession>A0ABV1JVQ6</accession>
<name>A0ABV1JVQ6_9PSEU</name>
<feature type="compositionally biased region" description="Low complexity" evidence="1">
    <location>
        <begin position="61"/>
        <end position="89"/>
    </location>
</feature>
<reference evidence="3 4" key="1">
    <citation type="submission" date="2024-03" db="EMBL/GenBank/DDBJ databases">
        <title>Draft genome sequence of Pseudonocardia tropica JCM 19149.</title>
        <authorList>
            <person name="Butdee W."/>
            <person name="Duangmal K."/>
        </authorList>
    </citation>
    <scope>NUCLEOTIDE SEQUENCE [LARGE SCALE GENOMIC DNA]</scope>
    <source>
        <strain evidence="3 4">JCM 19149</strain>
    </source>
</reference>
<dbReference type="RefSeq" id="WP_345650891.1">
    <property type="nucleotide sequence ID" value="NZ_BAABLY010000071.1"/>
</dbReference>
<proteinExistence type="predicted"/>
<evidence type="ECO:0000313" key="3">
    <source>
        <dbReference type="EMBL" id="MEQ3539776.1"/>
    </source>
</evidence>
<keyword evidence="2" id="KW-0812">Transmembrane</keyword>
<evidence type="ECO:0000256" key="2">
    <source>
        <dbReference type="SAM" id="Phobius"/>
    </source>
</evidence>
<dbReference type="Proteomes" id="UP001464923">
    <property type="component" value="Unassembled WGS sequence"/>
</dbReference>
<feature type="transmembrane region" description="Helical" evidence="2">
    <location>
        <begin position="242"/>
        <end position="263"/>
    </location>
</feature>
<gene>
    <name evidence="3" type="ORF">WHI96_13185</name>
</gene>
<comment type="caution">
    <text evidence="3">The sequence shown here is derived from an EMBL/GenBank/DDBJ whole genome shotgun (WGS) entry which is preliminary data.</text>
</comment>
<protein>
    <submittedName>
        <fullName evidence="3">Uncharacterized protein</fullName>
    </submittedName>
</protein>
<evidence type="ECO:0000256" key="1">
    <source>
        <dbReference type="SAM" id="MobiDB-lite"/>
    </source>
</evidence>
<feature type="region of interest" description="Disordered" evidence="1">
    <location>
        <begin position="1"/>
        <end position="233"/>
    </location>
</feature>
<feature type="compositionally biased region" description="Low complexity" evidence="1">
    <location>
        <begin position="101"/>
        <end position="120"/>
    </location>
</feature>
<organism evidence="3 4">
    <name type="scientific">Pseudonocardia tropica</name>
    <dbReference type="NCBI Taxonomy" id="681289"/>
    <lineage>
        <taxon>Bacteria</taxon>
        <taxon>Bacillati</taxon>
        <taxon>Actinomycetota</taxon>
        <taxon>Actinomycetes</taxon>
        <taxon>Pseudonocardiales</taxon>
        <taxon>Pseudonocardiaceae</taxon>
        <taxon>Pseudonocardia</taxon>
    </lineage>
</organism>
<keyword evidence="2" id="KW-1133">Transmembrane helix</keyword>
<sequence length="281" mass="27611">MSETPSQKPRHALTDTGGTPSVPLQGGPVEVPSPARPGDDVVTGTGPGEQVALPAARTSSDADAPVAPTAADADVPAPSDTDAPDAPTPDAEPETPEPRAPHAAAPDPAPDGGSADDAPTTALPVLPRPRDAAGPGRQRPVGDPTRQAPGAYVPGQYAAAAPRHPSGSTEAPHPPAARHPLAARHPMAQRPPAGFPSGPAAQAPAVQRLPGPFRAAPLPEGGGTRTSGGFRLPDFPARTRPVLPAVLGAAAAVVLALGVVTGVTGTSDASPAPAPAPVSTP</sequence>
<dbReference type="EMBL" id="JBEDNP010000007">
    <property type="protein sequence ID" value="MEQ3539776.1"/>
    <property type="molecule type" value="Genomic_DNA"/>
</dbReference>
<keyword evidence="4" id="KW-1185">Reference proteome</keyword>
<keyword evidence="2" id="KW-0472">Membrane</keyword>